<protein>
    <recommendedName>
        <fullName evidence="3">Transposase</fullName>
    </recommendedName>
</protein>
<dbReference type="RefSeq" id="WP_283240120.1">
    <property type="nucleotide sequence ID" value="NZ_JASGBP010000012.1"/>
</dbReference>
<proteinExistence type="predicted"/>
<dbReference type="Proteomes" id="UP001230035">
    <property type="component" value="Unassembled WGS sequence"/>
</dbReference>
<sequence>MAKLYSKKKLAPKKMLPKKETIRLILQYSCALSIMKVGNLNFETIAN</sequence>
<evidence type="ECO:0000313" key="1">
    <source>
        <dbReference type="EMBL" id="MDI9258454.1"/>
    </source>
</evidence>
<evidence type="ECO:0000313" key="2">
    <source>
        <dbReference type="Proteomes" id="UP001230035"/>
    </source>
</evidence>
<gene>
    <name evidence="1" type="ORF">QHT84_13600</name>
</gene>
<accession>A0ABT6XV11</accession>
<reference evidence="1 2" key="1">
    <citation type="submission" date="2023-05" db="EMBL/GenBank/DDBJ databases">
        <title>Flavobacterium sedimenti sp. nov., isolated from the sediment.</title>
        <authorList>
            <person name="Wu N."/>
        </authorList>
    </citation>
    <scope>NUCLEOTIDE SEQUENCE [LARGE SCALE GENOMIC DNA]</scope>
    <source>
        <strain evidence="1 2">YZ-48</strain>
    </source>
</reference>
<dbReference type="EMBL" id="JASGBP010000012">
    <property type="protein sequence ID" value="MDI9258454.1"/>
    <property type="molecule type" value="Genomic_DNA"/>
</dbReference>
<organism evidence="1 2">
    <name type="scientific">Flavobacterium sedimenticola</name>
    <dbReference type="NCBI Taxonomy" id="3043286"/>
    <lineage>
        <taxon>Bacteria</taxon>
        <taxon>Pseudomonadati</taxon>
        <taxon>Bacteroidota</taxon>
        <taxon>Flavobacteriia</taxon>
        <taxon>Flavobacteriales</taxon>
        <taxon>Flavobacteriaceae</taxon>
        <taxon>Flavobacterium</taxon>
    </lineage>
</organism>
<keyword evidence="2" id="KW-1185">Reference proteome</keyword>
<name>A0ABT6XV11_9FLAO</name>
<comment type="caution">
    <text evidence="1">The sequence shown here is derived from an EMBL/GenBank/DDBJ whole genome shotgun (WGS) entry which is preliminary data.</text>
</comment>
<evidence type="ECO:0008006" key="3">
    <source>
        <dbReference type="Google" id="ProtNLM"/>
    </source>
</evidence>